<sequence>MTDELPVGSSAVDIVFTLCRSIELPNEQLLGEISRVLKPGGTVLIYKISDASTGETDKTTSVIERKLLLSGFLEAKAFQVKSSLPSELSFGVKAKKPSWKIGSSFALKKTTKTLPKIQINDDSDLIDEDSLLTEEDLKKPQLLSSDCEVGSTRKACKNCTCGRAEEEQKVEKLGSTVDLSNFKSQCGSCGLGDAFRCATCPFKGLPPFKPGEKVFSWIQNQSLAPSLLLSLPLGLTFISFPGIIVSELPYSRHLD</sequence>
<comment type="function">
    <text evidence="10">Component of the cytosolic iron-sulfur (Fe-S) protein assembly (CIA) machinery. Required for the maturation of extramitochondrial Fe-S proteins. Part of an electron transfer chain functioning in an early step of cytosolic Fe-S biogenesis, facilitating the de novo assembly of a [4Fe-4S] cluster on the cytosolic Fe-S scaffold complex. Electrons are transferred from NADPH via a FAD- and FMN-containing diflavin oxidoreductase. Together with the diflavin oxidoreductase, also required for the assembly of the diferric tyrosyl radical cofactor of ribonucleotide reductase (RNR), probably by providing electrons for reduction during radical cofactor maturation in the catalytic small subunit.</text>
</comment>
<feature type="binding site" evidence="10">
    <location>
        <position position="186"/>
    </location>
    <ligand>
        <name>[4Fe-4S] cluster</name>
        <dbReference type="ChEBI" id="CHEBI:49883"/>
    </ligand>
</feature>
<keyword evidence="14" id="KW-1185">Reference proteome</keyword>
<comment type="caution">
    <text evidence="13">The sequence shown here is derived from an EMBL/GenBank/DDBJ whole genome shotgun (WGS) entry which is preliminary data.</text>
</comment>
<comment type="subcellular location">
    <subcellularLocation>
        <location evidence="10">Cytoplasm</location>
    </subcellularLocation>
    <subcellularLocation>
        <location evidence="10">Mitochondrion intermembrane space</location>
    </subcellularLocation>
</comment>
<feature type="binding site" evidence="10">
    <location>
        <position position="147"/>
    </location>
    <ligand>
        <name>[2Fe-2S] cluster</name>
        <dbReference type="ChEBI" id="CHEBI:190135"/>
    </ligand>
</feature>
<feature type="binding site" evidence="10">
    <location>
        <position position="197"/>
    </location>
    <ligand>
        <name>[4Fe-4S] cluster</name>
        <dbReference type="ChEBI" id="CHEBI:49883"/>
    </ligand>
</feature>
<feature type="short sequence motif" description="Cx2C motif 1" evidence="10">
    <location>
        <begin position="186"/>
        <end position="189"/>
    </location>
</feature>
<dbReference type="PANTHER" id="PTHR13273:SF14">
    <property type="entry name" value="ANAMORSIN"/>
    <property type="match status" value="1"/>
</dbReference>
<evidence type="ECO:0000256" key="10">
    <source>
        <dbReference type="HAMAP-Rule" id="MF_03115"/>
    </source>
</evidence>
<feature type="binding site" evidence="10">
    <location>
        <position position="161"/>
    </location>
    <ligand>
        <name>[2Fe-2S] cluster</name>
        <dbReference type="ChEBI" id="CHEBI:190135"/>
    </ligand>
</feature>
<keyword evidence="8 10" id="KW-0411">Iron-sulfur</keyword>
<keyword evidence="5 10" id="KW-0001">2Fe-2S</keyword>
<dbReference type="GO" id="GO:0051539">
    <property type="term" value="F:4 iron, 4 sulfur cluster binding"/>
    <property type="evidence" value="ECO:0007669"/>
    <property type="project" value="UniProtKB-KW"/>
</dbReference>
<dbReference type="GO" id="GO:0005758">
    <property type="term" value="C:mitochondrial intermembrane space"/>
    <property type="evidence" value="ECO:0007669"/>
    <property type="project" value="UniProtKB-SubCell"/>
</dbReference>
<dbReference type="AlphaFoldDB" id="A0A540MLW5"/>
<evidence type="ECO:0000313" key="13">
    <source>
        <dbReference type="EMBL" id="TQD99805.1"/>
    </source>
</evidence>
<feature type="binding site" evidence="10">
    <location>
        <position position="156"/>
    </location>
    <ligand>
        <name>[2Fe-2S] cluster</name>
        <dbReference type="ChEBI" id="CHEBI:190135"/>
    </ligand>
</feature>
<evidence type="ECO:0000256" key="3">
    <source>
        <dbReference type="ARBA" id="ARBA00022485"/>
    </source>
</evidence>
<feature type="binding site" evidence="10">
    <location>
        <position position="200"/>
    </location>
    <ligand>
        <name>[4Fe-4S] cluster</name>
        <dbReference type="ChEBI" id="CHEBI:49883"/>
    </ligand>
</feature>
<dbReference type="Pfam" id="PF05093">
    <property type="entry name" value="CIAPIN1"/>
    <property type="match status" value="1"/>
</dbReference>
<evidence type="ECO:0000256" key="7">
    <source>
        <dbReference type="ARBA" id="ARBA00023004"/>
    </source>
</evidence>
<feature type="binding site" evidence="10">
    <location>
        <position position="159"/>
    </location>
    <ligand>
        <name>[2Fe-2S] cluster</name>
        <dbReference type="ChEBI" id="CHEBI:190135"/>
    </ligand>
</feature>
<dbReference type="HAMAP" id="MF_03115">
    <property type="entry name" value="Anamorsin"/>
    <property type="match status" value="1"/>
</dbReference>
<dbReference type="STRING" id="106549.A0A540MLW5"/>
<dbReference type="Pfam" id="PF20922">
    <property type="entry name" value="Anamorsin_N"/>
    <property type="match status" value="1"/>
</dbReference>
<comment type="subunit">
    <text evidence="10">Monomer.</text>
</comment>
<comment type="cofactor">
    <cofactor evidence="10">
        <name>[2Fe-2S] cluster</name>
        <dbReference type="ChEBI" id="CHEBI:190135"/>
    </cofactor>
</comment>
<dbReference type="Gene3D" id="3.40.50.150">
    <property type="entry name" value="Vaccinia Virus protein VP39"/>
    <property type="match status" value="1"/>
</dbReference>
<evidence type="ECO:0000259" key="11">
    <source>
        <dbReference type="Pfam" id="PF05093"/>
    </source>
</evidence>
<protein>
    <recommendedName>
        <fullName evidence="10">Anamorsin homolog</fullName>
    </recommendedName>
    <alternativeName>
        <fullName evidence="10">Fe-S cluster assembly protein DRE2 homolog</fullName>
    </alternativeName>
</protein>
<dbReference type="InterPro" id="IPR007785">
    <property type="entry name" value="Anamorsin"/>
</dbReference>
<evidence type="ECO:0000256" key="1">
    <source>
        <dbReference type="ARBA" id="ARBA00001966"/>
    </source>
</evidence>
<reference evidence="13 14" key="1">
    <citation type="journal article" date="2019" name="G3 (Bethesda)">
        <title>Sequencing of a Wild Apple (Malus baccata) Genome Unravels the Differences Between Cultivated and Wild Apple Species Regarding Disease Resistance and Cold Tolerance.</title>
        <authorList>
            <person name="Chen X."/>
        </authorList>
    </citation>
    <scope>NUCLEOTIDE SEQUENCE [LARGE SCALE GENOMIC DNA]</scope>
    <source>
        <strain evidence="14">cv. Shandingzi</strain>
        <tissue evidence="13">Leaves</tissue>
    </source>
</reference>
<comment type="cofactor">
    <cofactor evidence="1 10">
        <name>[4Fe-4S] cluster</name>
        <dbReference type="ChEBI" id="CHEBI:49883"/>
    </cofactor>
</comment>
<feature type="domain" description="Anamorsin N-terminal" evidence="12">
    <location>
        <begin position="9"/>
        <end position="89"/>
    </location>
</feature>
<name>A0A540MLW5_MALBA</name>
<evidence type="ECO:0000256" key="2">
    <source>
        <dbReference type="ARBA" id="ARBA00008169"/>
    </source>
</evidence>
<evidence type="ECO:0000256" key="5">
    <source>
        <dbReference type="ARBA" id="ARBA00022714"/>
    </source>
</evidence>
<dbReference type="GO" id="GO:0046872">
    <property type="term" value="F:metal ion binding"/>
    <property type="evidence" value="ECO:0007669"/>
    <property type="project" value="UniProtKB-KW"/>
</dbReference>
<dbReference type="GO" id="GO:0016226">
    <property type="term" value="P:iron-sulfur cluster assembly"/>
    <property type="evidence" value="ECO:0007669"/>
    <property type="project" value="UniProtKB-UniRule"/>
</dbReference>
<dbReference type="PANTHER" id="PTHR13273">
    <property type="entry name" value="ANAMORSIN"/>
    <property type="match status" value="1"/>
</dbReference>
<keyword evidence="3 10" id="KW-0004">4Fe-4S</keyword>
<feature type="domain" description="Anamorsin C-terminal" evidence="11">
    <location>
        <begin position="179"/>
        <end position="214"/>
    </location>
</feature>
<comment type="similarity">
    <text evidence="2 10">Belongs to the anamorsin family.</text>
</comment>
<keyword evidence="7 10" id="KW-0408">Iron</keyword>
<evidence type="ECO:0000256" key="9">
    <source>
        <dbReference type="ARBA" id="ARBA00023128"/>
    </source>
</evidence>
<dbReference type="InterPro" id="IPR049011">
    <property type="entry name" value="Anamorsin_N_metazoan"/>
</dbReference>
<proteinExistence type="inferred from homology"/>
<comment type="domain">
    <text evidence="10">The twin Cx2C motifs are involved in the recognition by the mitochondrial MIA40-ERV1 disulfide relay system. The formation of 2 disulfide bonds in the Cx2C motifs through dithiol/disulfide exchange reactions effectively traps the protein in the mitochondrial intermembrane space.</text>
</comment>
<feature type="binding site" evidence="10">
    <location>
        <position position="189"/>
    </location>
    <ligand>
        <name>[4Fe-4S] cluster</name>
        <dbReference type="ChEBI" id="CHEBI:49883"/>
    </ligand>
</feature>
<evidence type="ECO:0000259" key="12">
    <source>
        <dbReference type="Pfam" id="PF20922"/>
    </source>
</evidence>
<keyword evidence="4 10" id="KW-0963">Cytoplasm</keyword>
<keyword evidence="6 10" id="KW-0479">Metal-binding</keyword>
<comment type="caution">
    <text evidence="10">Lacks conserved residue(s) required for the propagation of feature annotation.</text>
</comment>
<dbReference type="Proteomes" id="UP000315295">
    <property type="component" value="Unassembled WGS sequence"/>
</dbReference>
<dbReference type="InterPro" id="IPR029063">
    <property type="entry name" value="SAM-dependent_MTases_sf"/>
</dbReference>
<dbReference type="InterPro" id="IPR046408">
    <property type="entry name" value="CIAPIN1"/>
</dbReference>
<evidence type="ECO:0000313" key="14">
    <source>
        <dbReference type="Proteomes" id="UP000315295"/>
    </source>
</evidence>
<keyword evidence="9 10" id="KW-0496">Mitochondrion</keyword>
<dbReference type="GO" id="GO:0051537">
    <property type="term" value="F:2 iron, 2 sulfur cluster binding"/>
    <property type="evidence" value="ECO:0007669"/>
    <property type="project" value="UniProtKB-UniRule"/>
</dbReference>
<comment type="domain">
    <text evidence="10">The N-terminal domain has structural similarity with S-adenosyl-L-methionine-dependent methyltransferases, but does not bind S-adenosyl-L-methionine. It is required for correct assembly of the 2 Fe-S clusters.</text>
</comment>
<feature type="region of interest" description="Fe-S binding site B" evidence="10">
    <location>
        <begin position="186"/>
        <end position="200"/>
    </location>
</feature>
<comment type="domain">
    <text evidence="10">The C-terminal domain binds 2 Fe-S clusters but is otherwise mostly in an intrinsically disordered conformation.</text>
</comment>
<accession>A0A540MLW5</accession>
<dbReference type="EMBL" id="VIEB01000227">
    <property type="protein sequence ID" value="TQD99805.1"/>
    <property type="molecule type" value="Genomic_DNA"/>
</dbReference>
<evidence type="ECO:0000256" key="8">
    <source>
        <dbReference type="ARBA" id="ARBA00023014"/>
    </source>
</evidence>
<organism evidence="13 14">
    <name type="scientific">Malus baccata</name>
    <name type="common">Siberian crab apple</name>
    <name type="synonym">Pyrus baccata</name>
    <dbReference type="NCBI Taxonomy" id="106549"/>
    <lineage>
        <taxon>Eukaryota</taxon>
        <taxon>Viridiplantae</taxon>
        <taxon>Streptophyta</taxon>
        <taxon>Embryophyta</taxon>
        <taxon>Tracheophyta</taxon>
        <taxon>Spermatophyta</taxon>
        <taxon>Magnoliopsida</taxon>
        <taxon>eudicotyledons</taxon>
        <taxon>Gunneridae</taxon>
        <taxon>Pentapetalae</taxon>
        <taxon>rosids</taxon>
        <taxon>fabids</taxon>
        <taxon>Rosales</taxon>
        <taxon>Rosaceae</taxon>
        <taxon>Amygdaloideae</taxon>
        <taxon>Maleae</taxon>
        <taxon>Malus</taxon>
    </lineage>
</organism>
<dbReference type="GO" id="GO:0009055">
    <property type="term" value="F:electron transfer activity"/>
    <property type="evidence" value="ECO:0007669"/>
    <property type="project" value="UniProtKB-UniRule"/>
</dbReference>
<gene>
    <name evidence="13" type="ORF">C1H46_014543</name>
</gene>
<evidence type="ECO:0000256" key="4">
    <source>
        <dbReference type="ARBA" id="ARBA00022490"/>
    </source>
</evidence>
<feature type="short sequence motif" description="Cx2C motif 2" evidence="10">
    <location>
        <begin position="197"/>
        <end position="200"/>
    </location>
</feature>
<evidence type="ECO:0000256" key="6">
    <source>
        <dbReference type="ARBA" id="ARBA00022723"/>
    </source>
</evidence>